<feature type="domain" description="ABC transmembrane type-1" evidence="7">
    <location>
        <begin position="1"/>
        <end position="98"/>
    </location>
</feature>
<comment type="subcellular location">
    <subcellularLocation>
        <location evidence="1">Plastid membrane</location>
        <topology evidence="1">Multi-pass membrane protein</topology>
    </subcellularLocation>
</comment>
<dbReference type="InterPro" id="IPR005667">
    <property type="entry name" value="Sulph_transpt2"/>
</dbReference>
<dbReference type="GO" id="GO:0005886">
    <property type="term" value="C:plasma membrane"/>
    <property type="evidence" value="ECO:0007669"/>
    <property type="project" value="TreeGrafter"/>
</dbReference>
<keyword evidence="4" id="KW-1133">Transmembrane helix</keyword>
<accession>A0A383VZ34</accession>
<keyword evidence="5" id="KW-0764">Sulfate transport</keyword>
<dbReference type="GO" id="GO:0015419">
    <property type="term" value="F:ABC-type sulfate transporter activity"/>
    <property type="evidence" value="ECO:0007669"/>
    <property type="project" value="InterPro"/>
</dbReference>
<protein>
    <recommendedName>
        <fullName evidence="7">ABC transmembrane type-1 domain-containing protein</fullName>
    </recommendedName>
</protein>
<dbReference type="PANTHER" id="PTHR30406">
    <property type="entry name" value="SULFATE TRANSPORT SYSTEM PERMEASE PROTEIN"/>
    <property type="match status" value="1"/>
</dbReference>
<evidence type="ECO:0000256" key="1">
    <source>
        <dbReference type="ARBA" id="ARBA00004446"/>
    </source>
</evidence>
<keyword evidence="3" id="KW-0812">Transmembrane</keyword>
<dbReference type="Proteomes" id="UP000256970">
    <property type="component" value="Unassembled WGS sequence"/>
</dbReference>
<dbReference type="GO" id="GO:0042170">
    <property type="term" value="C:plastid membrane"/>
    <property type="evidence" value="ECO:0007669"/>
    <property type="project" value="UniProtKB-SubCell"/>
</dbReference>
<evidence type="ECO:0000256" key="2">
    <source>
        <dbReference type="ARBA" id="ARBA00022448"/>
    </source>
</evidence>
<dbReference type="STRING" id="3088.A0A383VZ34"/>
<proteinExistence type="predicted"/>
<dbReference type="AlphaFoldDB" id="A0A383VZ34"/>
<evidence type="ECO:0000256" key="3">
    <source>
        <dbReference type="ARBA" id="ARBA00022692"/>
    </source>
</evidence>
<dbReference type="Gene3D" id="1.10.3720.10">
    <property type="entry name" value="MetI-like"/>
    <property type="match status" value="1"/>
</dbReference>
<keyword evidence="6" id="KW-0472">Membrane</keyword>
<dbReference type="InterPro" id="IPR035906">
    <property type="entry name" value="MetI-like_sf"/>
</dbReference>
<evidence type="ECO:0000256" key="5">
    <source>
        <dbReference type="ARBA" id="ARBA00023032"/>
    </source>
</evidence>
<evidence type="ECO:0000256" key="4">
    <source>
        <dbReference type="ARBA" id="ARBA00022989"/>
    </source>
</evidence>
<sequence length="111" mass="11916">MDLAQEEAARSLGANQLQVFWHVTLPNIRWGLLYGVILTNARAMGEFGAVSVISGNIIGRTQTLTLFVESAYKEYNSEAAFAAAVLLSCLALGTLWVKDKVEQAAAAEAAK</sequence>
<evidence type="ECO:0000256" key="6">
    <source>
        <dbReference type="ARBA" id="ARBA00023136"/>
    </source>
</evidence>
<gene>
    <name evidence="8" type="ORF">BQ4739_LOCUS10904</name>
</gene>
<dbReference type="PROSITE" id="PS50928">
    <property type="entry name" value="ABC_TM1"/>
    <property type="match status" value="1"/>
</dbReference>
<reference evidence="8 9" key="1">
    <citation type="submission" date="2016-10" db="EMBL/GenBank/DDBJ databases">
        <authorList>
            <person name="Cai Z."/>
        </authorList>
    </citation>
    <scope>NUCLEOTIDE SEQUENCE [LARGE SCALE GENOMIC DNA]</scope>
</reference>
<name>A0A383VZ34_TETOB</name>
<dbReference type="SUPFAM" id="SSF161098">
    <property type="entry name" value="MetI-like"/>
    <property type="match status" value="1"/>
</dbReference>
<dbReference type="EMBL" id="FNXT01001004">
    <property type="protein sequence ID" value="SZX70715.1"/>
    <property type="molecule type" value="Genomic_DNA"/>
</dbReference>
<dbReference type="PANTHER" id="PTHR30406:SF1">
    <property type="entry name" value="SULFATE TRANSPORT SYSTEM PERMEASE PROTEIN CYSW"/>
    <property type="match status" value="1"/>
</dbReference>
<keyword evidence="2" id="KW-0813">Transport</keyword>
<evidence type="ECO:0000259" key="7">
    <source>
        <dbReference type="PROSITE" id="PS50928"/>
    </source>
</evidence>
<keyword evidence="9" id="KW-1185">Reference proteome</keyword>
<dbReference type="Pfam" id="PF00528">
    <property type="entry name" value="BPD_transp_1"/>
    <property type="match status" value="1"/>
</dbReference>
<organism evidence="8 9">
    <name type="scientific">Tetradesmus obliquus</name>
    <name type="common">Green alga</name>
    <name type="synonym">Acutodesmus obliquus</name>
    <dbReference type="NCBI Taxonomy" id="3088"/>
    <lineage>
        <taxon>Eukaryota</taxon>
        <taxon>Viridiplantae</taxon>
        <taxon>Chlorophyta</taxon>
        <taxon>core chlorophytes</taxon>
        <taxon>Chlorophyceae</taxon>
        <taxon>CS clade</taxon>
        <taxon>Sphaeropleales</taxon>
        <taxon>Scenedesmaceae</taxon>
        <taxon>Tetradesmus</taxon>
    </lineage>
</organism>
<dbReference type="CDD" id="cd06261">
    <property type="entry name" value="TM_PBP2"/>
    <property type="match status" value="1"/>
</dbReference>
<dbReference type="InterPro" id="IPR000515">
    <property type="entry name" value="MetI-like"/>
</dbReference>
<evidence type="ECO:0000313" key="9">
    <source>
        <dbReference type="Proteomes" id="UP000256970"/>
    </source>
</evidence>
<evidence type="ECO:0000313" key="8">
    <source>
        <dbReference type="EMBL" id="SZX70715.1"/>
    </source>
</evidence>